<protein>
    <recommendedName>
        <fullName evidence="6">LysM and putative peptidoglycan-binding domain-containing protein 4</fullName>
    </recommendedName>
</protein>
<dbReference type="Gene3D" id="3.10.350.10">
    <property type="entry name" value="LysM domain"/>
    <property type="match status" value="1"/>
</dbReference>
<dbReference type="GO" id="GO:0016020">
    <property type="term" value="C:membrane"/>
    <property type="evidence" value="ECO:0007669"/>
    <property type="project" value="UniProtKB-SubCell"/>
</dbReference>
<evidence type="ECO:0000313" key="10">
    <source>
        <dbReference type="EMBL" id="KAB1257026.1"/>
    </source>
</evidence>
<accession>A0A5N4CDQ2</accession>
<evidence type="ECO:0000256" key="2">
    <source>
        <dbReference type="ARBA" id="ARBA00022692"/>
    </source>
</evidence>
<organism evidence="10 11">
    <name type="scientific">Camelus dromedarius</name>
    <name type="common">Dromedary</name>
    <name type="synonym">Arabian camel</name>
    <dbReference type="NCBI Taxonomy" id="9838"/>
    <lineage>
        <taxon>Eukaryota</taxon>
        <taxon>Metazoa</taxon>
        <taxon>Chordata</taxon>
        <taxon>Craniata</taxon>
        <taxon>Vertebrata</taxon>
        <taxon>Euteleostomi</taxon>
        <taxon>Mammalia</taxon>
        <taxon>Eutheria</taxon>
        <taxon>Laurasiatheria</taxon>
        <taxon>Artiodactyla</taxon>
        <taxon>Tylopoda</taxon>
        <taxon>Camelidae</taxon>
        <taxon>Camelus</taxon>
    </lineage>
</organism>
<proteinExistence type="predicted"/>
<dbReference type="InterPro" id="IPR036779">
    <property type="entry name" value="LysM_dom_sf"/>
</dbReference>
<reference evidence="10 11" key="1">
    <citation type="journal article" date="2019" name="Mol. Ecol. Resour.">
        <title>Improving Illumina assemblies with Hi-C and long reads: an example with the North African dromedary.</title>
        <authorList>
            <person name="Elbers J.P."/>
            <person name="Rogers M.F."/>
            <person name="Perelman P.L."/>
            <person name="Proskuryakova A.A."/>
            <person name="Serdyukova N.A."/>
            <person name="Johnson W.E."/>
            <person name="Horin P."/>
            <person name="Corander J."/>
            <person name="Murphy D."/>
            <person name="Burger P.A."/>
        </authorList>
    </citation>
    <scope>NUCLEOTIDE SEQUENCE [LARGE SCALE GENOMIC DNA]</scope>
    <source>
        <strain evidence="10">Drom800</strain>
        <tissue evidence="10">Blood</tissue>
    </source>
</reference>
<keyword evidence="11" id="KW-1185">Reference proteome</keyword>
<comment type="subcellular location">
    <subcellularLocation>
        <location evidence="1">Membrane</location>
        <topology evidence="1">Single-pass membrane protein</topology>
    </subcellularLocation>
</comment>
<dbReference type="Proteomes" id="UP000299084">
    <property type="component" value="Unassembled WGS sequence"/>
</dbReference>
<evidence type="ECO:0000256" key="7">
    <source>
        <dbReference type="SAM" id="MobiDB-lite"/>
    </source>
</evidence>
<dbReference type="PANTHER" id="PTHR20932">
    <property type="entry name" value="LYSM AND PUTATIVE PEPTIDOGLYCAN-BINDING DOMAIN-CONTAINING PROTEIN"/>
    <property type="match status" value="1"/>
</dbReference>
<keyword evidence="4 8" id="KW-0472">Membrane</keyword>
<feature type="region of interest" description="Disordered" evidence="7">
    <location>
        <begin position="80"/>
        <end position="120"/>
    </location>
</feature>
<evidence type="ECO:0000313" key="11">
    <source>
        <dbReference type="Proteomes" id="UP000299084"/>
    </source>
</evidence>
<feature type="compositionally biased region" description="Basic residues" evidence="7">
    <location>
        <begin position="97"/>
        <end position="115"/>
    </location>
</feature>
<dbReference type="AlphaFoldDB" id="A0A5N4CDQ2"/>
<evidence type="ECO:0000256" key="1">
    <source>
        <dbReference type="ARBA" id="ARBA00004167"/>
    </source>
</evidence>
<evidence type="ECO:0000256" key="4">
    <source>
        <dbReference type="ARBA" id="ARBA00023136"/>
    </source>
</evidence>
<keyword evidence="2 8" id="KW-0812">Transmembrane</keyword>
<keyword evidence="5" id="KW-0325">Glycoprotein</keyword>
<feature type="transmembrane region" description="Helical" evidence="8">
    <location>
        <begin position="270"/>
        <end position="291"/>
    </location>
</feature>
<dbReference type="InterPro" id="IPR045030">
    <property type="entry name" value="LYSM1-4"/>
</dbReference>
<keyword evidence="3 8" id="KW-1133">Transmembrane helix</keyword>
<evidence type="ECO:0000259" key="9">
    <source>
        <dbReference type="PROSITE" id="PS51782"/>
    </source>
</evidence>
<evidence type="ECO:0000256" key="5">
    <source>
        <dbReference type="ARBA" id="ARBA00023180"/>
    </source>
</evidence>
<dbReference type="Pfam" id="PF01476">
    <property type="entry name" value="LysM"/>
    <property type="match status" value="1"/>
</dbReference>
<dbReference type="InterPro" id="IPR018392">
    <property type="entry name" value="LysM"/>
</dbReference>
<dbReference type="PROSITE" id="PS51782">
    <property type="entry name" value="LYSM"/>
    <property type="match status" value="1"/>
</dbReference>
<dbReference type="SMART" id="SM00257">
    <property type="entry name" value="LysM"/>
    <property type="match status" value="1"/>
</dbReference>
<evidence type="ECO:0000256" key="3">
    <source>
        <dbReference type="ARBA" id="ARBA00022989"/>
    </source>
</evidence>
<feature type="domain" description="LysM" evidence="9">
    <location>
        <begin position="125"/>
        <end position="169"/>
    </location>
</feature>
<evidence type="ECO:0000256" key="8">
    <source>
        <dbReference type="SAM" id="Phobius"/>
    </source>
</evidence>
<comment type="caution">
    <text evidence="10">The sequence shown here is derived from an EMBL/GenBank/DDBJ whole genome shotgun (WGS) entry which is preliminary data.</text>
</comment>
<dbReference type="EMBL" id="JWIN03000027">
    <property type="protein sequence ID" value="KAB1257026.1"/>
    <property type="molecule type" value="Genomic_DNA"/>
</dbReference>
<dbReference type="CDD" id="cd00118">
    <property type="entry name" value="LysM"/>
    <property type="match status" value="1"/>
</dbReference>
<dbReference type="PANTHER" id="PTHR20932:SF7">
    <property type="entry name" value="AND PUTATIVE PEPTIDOGLYCAN-BINDING DOMAIN-CONTAINING PROTEIN 4-RELATED"/>
    <property type="match status" value="1"/>
</dbReference>
<name>A0A5N4CDQ2_CAMDR</name>
<sequence length="347" mass="38030">MAILGMEDHRVEAGTKVQKAYRKIKVAQQCSYRRMTALCGINTGVWFSVKKMRQKEVLTKTFQGPAIVCRTPASHVYMFGNGGGDSGDSSEEETHRVALRPRGKDRQKKGAHHPHQPGAGDVVLLQRELAQEDSLNKLALQYGCKVADIKKVNNFIREQDLYALKSIKIPVKNHGILTETQKELRPLLSSSTETRVTFEEQPDPDRAAVGASAPSSPLTDFFKGIDQNIERAVQSDIFLSESHCIETSSQPLLPAPPKPLTNGADCGIHWWNAVFIMLLIGIVLPVFYLVYFKIQATSDIPSSLNTTTVPNGSMAMNAVPGQGPKLVIPVPTLPSSDSQFSHTQGGN</sequence>
<evidence type="ECO:0000256" key="6">
    <source>
        <dbReference type="ARBA" id="ARBA00040995"/>
    </source>
</evidence>
<gene>
    <name evidence="10" type="ORF">Cadr_000025987</name>
</gene>